<organism evidence="2 3">
    <name type="scientific">Hymenobacter oligotrophus</name>
    <dbReference type="NCBI Taxonomy" id="2319843"/>
    <lineage>
        <taxon>Bacteria</taxon>
        <taxon>Pseudomonadati</taxon>
        <taxon>Bacteroidota</taxon>
        <taxon>Cytophagia</taxon>
        <taxon>Cytophagales</taxon>
        <taxon>Hymenobacteraceae</taxon>
        <taxon>Hymenobacter</taxon>
    </lineage>
</organism>
<evidence type="ECO:0000313" key="2">
    <source>
        <dbReference type="EMBL" id="AYA36476.1"/>
    </source>
</evidence>
<dbReference type="InterPro" id="IPR032577">
    <property type="entry name" value="DUF4920"/>
</dbReference>
<feature type="signal peptide" evidence="1">
    <location>
        <begin position="1"/>
        <end position="22"/>
    </location>
</feature>
<dbReference type="EMBL" id="CP032317">
    <property type="protein sequence ID" value="AYA36476.1"/>
    <property type="molecule type" value="Genomic_DNA"/>
</dbReference>
<gene>
    <name evidence="2" type="ORF">D3Y59_05045</name>
</gene>
<dbReference type="Pfam" id="PF16267">
    <property type="entry name" value="DUF4920"/>
    <property type="match status" value="1"/>
</dbReference>
<evidence type="ECO:0000313" key="3">
    <source>
        <dbReference type="Proteomes" id="UP000262802"/>
    </source>
</evidence>
<protein>
    <submittedName>
        <fullName evidence="2">DUF4920 domain-containing protein</fullName>
    </submittedName>
</protein>
<name>A0A3B7RA59_9BACT</name>
<dbReference type="AlphaFoldDB" id="A0A3B7RA59"/>
<sequence length="165" mass="17428">MKRTLSALAITLLALGTCQAQTAPSKATASKAGAAAGKTYGAATTAEGAQPIAALPTVLGTRDSVQVKLVGQISEVCQKKGCWMKMQTADGKQMQVRFKNYGFFVPADLKGKTVVVDGWARREVMPVAKLQHYAQDAGKSAKEVAAITKDEQQINFVATGVLVKE</sequence>
<accession>A0A3B7RA59</accession>
<dbReference type="OrthoDB" id="129527at2"/>
<evidence type="ECO:0000256" key="1">
    <source>
        <dbReference type="SAM" id="SignalP"/>
    </source>
</evidence>
<dbReference type="Proteomes" id="UP000262802">
    <property type="component" value="Chromosome"/>
</dbReference>
<reference evidence="2 3" key="1">
    <citation type="submission" date="2018-09" db="EMBL/GenBank/DDBJ databases">
        <title>Hymenobacter medium sp. nov., isolated from R2A medium.</title>
        <authorList>
            <person name="Yingchao G."/>
        </authorList>
    </citation>
    <scope>NUCLEOTIDE SEQUENCE [LARGE SCALE GENOMIC DNA]</scope>
    <source>
        <strain evidence="3">sh-6</strain>
    </source>
</reference>
<feature type="chain" id="PRO_5017743420" evidence="1">
    <location>
        <begin position="23"/>
        <end position="165"/>
    </location>
</feature>
<keyword evidence="3" id="KW-1185">Reference proteome</keyword>
<proteinExistence type="predicted"/>
<dbReference type="RefSeq" id="WP_119444058.1">
    <property type="nucleotide sequence ID" value="NZ_CP032317.1"/>
</dbReference>
<keyword evidence="1" id="KW-0732">Signal</keyword>
<dbReference type="KEGG" id="hyh:D3Y59_05045"/>